<dbReference type="InterPro" id="IPR003593">
    <property type="entry name" value="AAA+_ATPase"/>
</dbReference>
<evidence type="ECO:0000313" key="6">
    <source>
        <dbReference type="Proteomes" id="UP000515243"/>
    </source>
</evidence>
<evidence type="ECO:0000313" key="5">
    <source>
        <dbReference type="EMBL" id="QMW93252.1"/>
    </source>
</evidence>
<dbReference type="RefSeq" id="WP_002581238.1">
    <property type="nucleotide sequence ID" value="NZ_AP019717.1"/>
</dbReference>
<dbReference type="AlphaFoldDB" id="A0AAP9UGA5"/>
<dbReference type="SMART" id="SM00382">
    <property type="entry name" value="AAA"/>
    <property type="match status" value="1"/>
</dbReference>
<dbReference type="InterPro" id="IPR027417">
    <property type="entry name" value="P-loop_NTPase"/>
</dbReference>
<dbReference type="InterPro" id="IPR017871">
    <property type="entry name" value="ABC_transporter-like_CS"/>
</dbReference>
<accession>A0AAP9UGA5</accession>
<keyword evidence="3 5" id="KW-0067">ATP-binding</keyword>
<protein>
    <submittedName>
        <fullName evidence="5">ABC transporter ATP-binding protein</fullName>
    </submittedName>
</protein>
<dbReference type="PROSITE" id="PS00211">
    <property type="entry name" value="ABC_TRANSPORTER_1"/>
    <property type="match status" value="1"/>
</dbReference>
<reference evidence="5 6" key="1">
    <citation type="submission" date="2019-05" db="EMBL/GenBank/DDBJ databases">
        <authorList>
            <person name="Schori C."/>
            <person name="Ahrens C."/>
        </authorList>
    </citation>
    <scope>NUCLEOTIDE SEQUENCE [LARGE SCALE GENOMIC DNA]</scope>
    <source>
        <strain evidence="5 6">DSM 10702</strain>
    </source>
</reference>
<dbReference type="GO" id="GO:0005524">
    <property type="term" value="F:ATP binding"/>
    <property type="evidence" value="ECO:0007669"/>
    <property type="project" value="UniProtKB-KW"/>
</dbReference>
<evidence type="ECO:0000256" key="2">
    <source>
        <dbReference type="ARBA" id="ARBA00022741"/>
    </source>
</evidence>
<keyword evidence="1" id="KW-0813">Transport</keyword>
<dbReference type="GO" id="GO:0016887">
    <property type="term" value="F:ATP hydrolysis activity"/>
    <property type="evidence" value="ECO:0007669"/>
    <property type="project" value="InterPro"/>
</dbReference>
<gene>
    <name evidence="5" type="ORF">FF104_20305</name>
</gene>
<dbReference type="EMBL" id="CP040627">
    <property type="protein sequence ID" value="QMW93252.1"/>
    <property type="molecule type" value="Genomic_DNA"/>
</dbReference>
<dbReference type="CDD" id="cd03214">
    <property type="entry name" value="ABC_Iron-Siderophores_B12_Hemin"/>
    <property type="match status" value="1"/>
</dbReference>
<evidence type="ECO:0000259" key="4">
    <source>
        <dbReference type="PROSITE" id="PS50893"/>
    </source>
</evidence>
<dbReference type="InterPro" id="IPR003439">
    <property type="entry name" value="ABC_transporter-like_ATP-bd"/>
</dbReference>
<feature type="domain" description="ABC transporter" evidence="4">
    <location>
        <begin position="6"/>
        <end position="244"/>
    </location>
</feature>
<dbReference type="Proteomes" id="UP000515243">
    <property type="component" value="Chromosome 2"/>
</dbReference>
<dbReference type="Pfam" id="PF00005">
    <property type="entry name" value="ABC_tran"/>
    <property type="match status" value="1"/>
</dbReference>
<dbReference type="PANTHER" id="PTHR42794">
    <property type="entry name" value="HEMIN IMPORT ATP-BINDING PROTEIN HMUV"/>
    <property type="match status" value="1"/>
</dbReference>
<dbReference type="PANTHER" id="PTHR42794:SF2">
    <property type="entry name" value="ABC TRANSPORTER ATP-BINDING PROTEIN"/>
    <property type="match status" value="1"/>
</dbReference>
<evidence type="ECO:0000256" key="3">
    <source>
        <dbReference type="ARBA" id="ARBA00022840"/>
    </source>
</evidence>
<dbReference type="Gene3D" id="3.40.50.300">
    <property type="entry name" value="P-loop containing nucleotide triphosphate hydrolases"/>
    <property type="match status" value="1"/>
</dbReference>
<proteinExistence type="predicted"/>
<dbReference type="SUPFAM" id="SSF52540">
    <property type="entry name" value="P-loop containing nucleoside triphosphate hydrolases"/>
    <property type="match status" value="1"/>
</dbReference>
<dbReference type="KEGG" id="cbut:ATN24_17555"/>
<dbReference type="PROSITE" id="PS50893">
    <property type="entry name" value="ABC_TRANSPORTER_2"/>
    <property type="match status" value="1"/>
</dbReference>
<evidence type="ECO:0000256" key="1">
    <source>
        <dbReference type="ARBA" id="ARBA00022448"/>
    </source>
</evidence>
<organism evidence="5 6">
    <name type="scientific">Clostridium butyricum</name>
    <dbReference type="NCBI Taxonomy" id="1492"/>
    <lineage>
        <taxon>Bacteria</taxon>
        <taxon>Bacillati</taxon>
        <taxon>Bacillota</taxon>
        <taxon>Clostridia</taxon>
        <taxon>Eubacteriales</taxon>
        <taxon>Clostridiaceae</taxon>
        <taxon>Clostridium</taxon>
    </lineage>
</organism>
<sequence length="262" mass="30089">MDNRNLNIEKLCWKAEDKEKYILNNISGRFKEGGFYGILGPNGSGKTSLVRHILRFIDAKHGLICLDNKDIKDYSRKELACSISFVPQNVNIDVSFTVYDIVAMGRNPYMKRFQDLSQKDRDLINHAMEVTNCAYLKDKAFSYLSGGEAQRVLVARAIAQDTKYLILDEPISHLDIRYQVELMETLKKLNEEENKTIIAILHDLNLSSAYCKEIFLMKDGKVYIEGLVKDVLTEENLKAVYGINFEIHKMKSKNSMFFIPVV</sequence>
<keyword evidence="2" id="KW-0547">Nucleotide-binding</keyword>
<dbReference type="GeneID" id="92946566"/>
<name>A0AAP9UGA5_CLOBU</name>
<dbReference type="FunFam" id="3.40.50.300:FF:000134">
    <property type="entry name" value="Iron-enterobactin ABC transporter ATP-binding protein"/>
    <property type="match status" value="1"/>
</dbReference>